<evidence type="ECO:0000256" key="5">
    <source>
        <dbReference type="ARBA" id="ARBA00022692"/>
    </source>
</evidence>
<name>A0A1E4SVJ6_9ASCO</name>
<evidence type="ECO:0000256" key="6">
    <source>
        <dbReference type="ARBA" id="ARBA00022787"/>
    </source>
</evidence>
<dbReference type="GO" id="GO:0005741">
    <property type="term" value="C:mitochondrial outer membrane"/>
    <property type="evidence" value="ECO:0007669"/>
    <property type="project" value="UniProtKB-SubCell"/>
</dbReference>
<keyword evidence="7" id="KW-0653">Protein transport</keyword>
<dbReference type="AlphaFoldDB" id="A0A1E4SVJ6"/>
<protein>
    <recommendedName>
        <fullName evidence="12">Mitochondrial import receptor subunit TOM40</fullName>
    </recommendedName>
</protein>
<keyword evidence="9" id="KW-0472">Membrane</keyword>
<dbReference type="Pfam" id="PF01459">
    <property type="entry name" value="Porin_3"/>
    <property type="match status" value="1"/>
</dbReference>
<organism evidence="10 11">
    <name type="scientific">[Candida] arabinofermentans NRRL YB-2248</name>
    <dbReference type="NCBI Taxonomy" id="983967"/>
    <lineage>
        <taxon>Eukaryota</taxon>
        <taxon>Fungi</taxon>
        <taxon>Dikarya</taxon>
        <taxon>Ascomycota</taxon>
        <taxon>Saccharomycotina</taxon>
        <taxon>Pichiomycetes</taxon>
        <taxon>Pichiales</taxon>
        <taxon>Pichiaceae</taxon>
        <taxon>Ogataea</taxon>
        <taxon>Ogataea/Candida clade</taxon>
    </lineage>
</organism>
<keyword evidence="11" id="KW-1185">Reference proteome</keyword>
<dbReference type="Gene3D" id="2.40.160.10">
    <property type="entry name" value="Porin"/>
    <property type="match status" value="1"/>
</dbReference>
<dbReference type="EMBL" id="KV453863">
    <property type="protein sequence ID" value="ODV83516.1"/>
    <property type="molecule type" value="Genomic_DNA"/>
</dbReference>
<evidence type="ECO:0000256" key="1">
    <source>
        <dbReference type="ARBA" id="ARBA00004374"/>
    </source>
</evidence>
<dbReference type="GO" id="GO:0030150">
    <property type="term" value="P:protein import into mitochondrial matrix"/>
    <property type="evidence" value="ECO:0007669"/>
    <property type="project" value="InterPro"/>
</dbReference>
<reference evidence="11" key="1">
    <citation type="submission" date="2016-04" db="EMBL/GenBank/DDBJ databases">
        <title>Comparative genomics of biotechnologically important yeasts.</title>
        <authorList>
            <consortium name="DOE Joint Genome Institute"/>
            <person name="Riley R."/>
            <person name="Haridas S."/>
            <person name="Wolfe K.H."/>
            <person name="Lopes M.R."/>
            <person name="Hittinger C.T."/>
            <person name="Goker M."/>
            <person name="Salamov A."/>
            <person name="Wisecaver J."/>
            <person name="Long T.M."/>
            <person name="Aerts A.L."/>
            <person name="Barry K."/>
            <person name="Choi C."/>
            <person name="Clum A."/>
            <person name="Coughlan A.Y."/>
            <person name="Deshpande S."/>
            <person name="Douglass A.P."/>
            <person name="Hanson S.J."/>
            <person name="Klenk H.-P."/>
            <person name="Labutti K."/>
            <person name="Lapidus A."/>
            <person name="Lindquist E."/>
            <person name="Lipzen A."/>
            <person name="Meier-Kolthoff J.P."/>
            <person name="Ohm R.A."/>
            <person name="Otillar R.P."/>
            <person name="Pangilinan J."/>
            <person name="Peng Y."/>
            <person name="Rokas A."/>
            <person name="Rosa C.A."/>
            <person name="Scheuner C."/>
            <person name="Sibirny A.A."/>
            <person name="Slot J.C."/>
            <person name="Stielow J.B."/>
            <person name="Sun H."/>
            <person name="Kurtzman C.P."/>
            <person name="Blackwell M."/>
            <person name="Grigoriev I.V."/>
            <person name="Jeffries T.W."/>
        </authorList>
    </citation>
    <scope>NUCLEOTIDE SEQUENCE [LARGE SCALE GENOMIC DNA]</scope>
    <source>
        <strain evidence="11">NRRL YB-2248</strain>
    </source>
</reference>
<accession>A0A1E4SVJ6</accession>
<evidence type="ECO:0000256" key="3">
    <source>
        <dbReference type="ARBA" id="ARBA00022448"/>
    </source>
</evidence>
<keyword evidence="6" id="KW-1000">Mitochondrion outer membrane</keyword>
<comment type="similarity">
    <text evidence="2">Belongs to the Tom40 family.</text>
</comment>
<dbReference type="InterPro" id="IPR023614">
    <property type="entry name" value="Porin_dom_sf"/>
</dbReference>
<dbReference type="STRING" id="983967.A0A1E4SVJ6"/>
<evidence type="ECO:0008006" key="12">
    <source>
        <dbReference type="Google" id="ProtNLM"/>
    </source>
</evidence>
<dbReference type="InterPro" id="IPR027246">
    <property type="entry name" value="Porin_Euk/Tom40"/>
</dbReference>
<dbReference type="Proteomes" id="UP000094801">
    <property type="component" value="Unassembled WGS sequence"/>
</dbReference>
<proteinExistence type="inferred from homology"/>
<evidence type="ECO:0000256" key="8">
    <source>
        <dbReference type="ARBA" id="ARBA00023128"/>
    </source>
</evidence>
<keyword evidence="4" id="KW-1134">Transmembrane beta strand</keyword>
<dbReference type="InterPro" id="IPR037930">
    <property type="entry name" value="Tom40"/>
</dbReference>
<gene>
    <name evidence="10" type="ORF">CANARDRAFT_29955</name>
</gene>
<keyword evidence="8" id="KW-0496">Mitochondrion</keyword>
<evidence type="ECO:0000256" key="9">
    <source>
        <dbReference type="ARBA" id="ARBA00023136"/>
    </source>
</evidence>
<dbReference type="CDD" id="cd07305">
    <property type="entry name" value="Porin3_Tom40"/>
    <property type="match status" value="1"/>
</dbReference>
<keyword evidence="3" id="KW-0813">Transport</keyword>
<sequence>MSSNFGDLSKNLVPLTAYTQIEQPKNDGFWTSNPIFSFVNNVQNSIINHRNSLDLINPGTFENINKEVSRDVFLNQLQFKGLRADISKTFSMKPIFQISHGLSIGGQSAPYSFTSMFGSESTFIQGTLDNDLSLTGRLNHAWDKHITSKVTLQLAQSQPAMCQLEHDYQSNDFSLNLKALNPNLLDDSFQGVAVVSLLQSITPKLSLGIETVYSALQKGIPGDSAMSLVGRYNSGNWIASLQAQGQGALVASFWRKVASNVEAGLETNIQAGIKPSMNELMQPVYQTFIEANTTLGCKYEFRQSVYRGQIDSKGQVSILLEHRVLPTLGLLFSASIDQFKNTASVGCGLSIEVAGSEEILMMQNGMIDAEGNVIQQQQQQQQQQQLPQL</sequence>
<evidence type="ECO:0000256" key="4">
    <source>
        <dbReference type="ARBA" id="ARBA00022452"/>
    </source>
</evidence>
<dbReference type="PANTHER" id="PTHR10802">
    <property type="entry name" value="MITOCHONDRIAL IMPORT RECEPTOR SUBUNIT TOM40"/>
    <property type="match status" value="1"/>
</dbReference>
<evidence type="ECO:0000256" key="2">
    <source>
        <dbReference type="ARBA" id="ARBA00010510"/>
    </source>
</evidence>
<keyword evidence="5" id="KW-0812">Transmembrane</keyword>
<dbReference type="OrthoDB" id="19656at2759"/>
<dbReference type="GO" id="GO:0008320">
    <property type="term" value="F:protein transmembrane transporter activity"/>
    <property type="evidence" value="ECO:0007669"/>
    <property type="project" value="InterPro"/>
</dbReference>
<comment type="subcellular location">
    <subcellularLocation>
        <location evidence="1">Mitochondrion outer membrane</location>
        <topology evidence="1">Multi-pass membrane protein</topology>
    </subcellularLocation>
</comment>
<evidence type="ECO:0000313" key="10">
    <source>
        <dbReference type="EMBL" id="ODV83516.1"/>
    </source>
</evidence>
<evidence type="ECO:0000313" key="11">
    <source>
        <dbReference type="Proteomes" id="UP000094801"/>
    </source>
</evidence>
<evidence type="ECO:0000256" key="7">
    <source>
        <dbReference type="ARBA" id="ARBA00022927"/>
    </source>
</evidence>